<sequence length="130" mass="14639">MECTLPTCKGIVKTMLVVMSFIVAQQMQTLPQRKDACGDDGVCNCSSEGKHYRVTCAGKNLRQLPEHIPFNTTHLNISWNQIRELPQDTTLKTRKLKELKPNILQSNPNSTASSYQAMTTPKYRTAVEII</sequence>
<name>A0A9Q1CS26_HOLLE</name>
<dbReference type="SUPFAM" id="SSF52058">
    <property type="entry name" value="L domain-like"/>
    <property type="match status" value="1"/>
</dbReference>
<dbReference type="OrthoDB" id="2151624at2759"/>
<protein>
    <submittedName>
        <fullName evidence="2">Uncharacterized protein</fullName>
    </submittedName>
</protein>
<gene>
    <name evidence="2" type="ORF">HOLleu_02219</name>
</gene>
<accession>A0A9Q1CS26</accession>
<evidence type="ECO:0000256" key="1">
    <source>
        <dbReference type="SAM" id="SignalP"/>
    </source>
</evidence>
<comment type="caution">
    <text evidence="2">The sequence shown here is derived from an EMBL/GenBank/DDBJ whole genome shotgun (WGS) entry which is preliminary data.</text>
</comment>
<dbReference type="PROSITE" id="PS51450">
    <property type="entry name" value="LRR"/>
    <property type="match status" value="1"/>
</dbReference>
<reference evidence="2" key="1">
    <citation type="submission" date="2021-10" db="EMBL/GenBank/DDBJ databases">
        <title>Tropical sea cucumber genome reveals ecological adaptation and Cuvierian tubules defense mechanism.</title>
        <authorList>
            <person name="Chen T."/>
        </authorList>
    </citation>
    <scope>NUCLEOTIDE SEQUENCE</scope>
    <source>
        <strain evidence="2">Nanhai2018</strain>
        <tissue evidence="2">Muscle</tissue>
    </source>
</reference>
<proteinExistence type="predicted"/>
<organism evidence="2 3">
    <name type="scientific">Holothuria leucospilota</name>
    <name type="common">Black long sea cucumber</name>
    <name type="synonym">Mertensiothuria leucospilota</name>
    <dbReference type="NCBI Taxonomy" id="206669"/>
    <lineage>
        <taxon>Eukaryota</taxon>
        <taxon>Metazoa</taxon>
        <taxon>Echinodermata</taxon>
        <taxon>Eleutherozoa</taxon>
        <taxon>Echinozoa</taxon>
        <taxon>Holothuroidea</taxon>
        <taxon>Aspidochirotacea</taxon>
        <taxon>Aspidochirotida</taxon>
        <taxon>Holothuriidae</taxon>
        <taxon>Holothuria</taxon>
    </lineage>
</organism>
<dbReference type="Gene3D" id="3.80.10.10">
    <property type="entry name" value="Ribonuclease Inhibitor"/>
    <property type="match status" value="1"/>
</dbReference>
<evidence type="ECO:0000313" key="3">
    <source>
        <dbReference type="Proteomes" id="UP001152320"/>
    </source>
</evidence>
<dbReference type="InterPro" id="IPR032675">
    <property type="entry name" value="LRR_dom_sf"/>
</dbReference>
<dbReference type="Proteomes" id="UP001152320">
    <property type="component" value="Chromosome 1"/>
</dbReference>
<dbReference type="AlphaFoldDB" id="A0A9Q1CS26"/>
<dbReference type="InterPro" id="IPR001611">
    <property type="entry name" value="Leu-rich_rpt"/>
</dbReference>
<keyword evidence="1" id="KW-0732">Signal</keyword>
<dbReference type="EMBL" id="JAIZAY010000001">
    <property type="protein sequence ID" value="KAJ8049459.1"/>
    <property type="molecule type" value="Genomic_DNA"/>
</dbReference>
<evidence type="ECO:0000313" key="2">
    <source>
        <dbReference type="EMBL" id="KAJ8049459.1"/>
    </source>
</evidence>
<keyword evidence="3" id="KW-1185">Reference proteome</keyword>
<feature type="signal peptide" evidence="1">
    <location>
        <begin position="1"/>
        <end position="24"/>
    </location>
</feature>
<feature type="chain" id="PRO_5040171687" evidence="1">
    <location>
        <begin position="25"/>
        <end position="130"/>
    </location>
</feature>